<organism evidence="3 4">
    <name type="scientific">Acinetobacter pseudolwoffii</name>
    <dbReference type="NCBI Taxonomy" id="2053287"/>
    <lineage>
        <taxon>Bacteria</taxon>
        <taxon>Pseudomonadati</taxon>
        <taxon>Pseudomonadota</taxon>
        <taxon>Gammaproteobacteria</taxon>
        <taxon>Moraxellales</taxon>
        <taxon>Moraxellaceae</taxon>
        <taxon>Acinetobacter</taxon>
    </lineage>
</organism>
<dbReference type="PROSITE" id="PS51257">
    <property type="entry name" value="PROKAR_LIPOPROTEIN"/>
    <property type="match status" value="1"/>
</dbReference>
<feature type="chain" id="PRO_5014134647" description="Beta-propeller fold lactonase family protein" evidence="2">
    <location>
        <begin position="21"/>
        <end position="731"/>
    </location>
</feature>
<dbReference type="Pfam" id="PF10282">
    <property type="entry name" value="Lactonase"/>
    <property type="match status" value="1"/>
</dbReference>
<protein>
    <recommendedName>
        <fullName evidence="5">Beta-propeller fold lactonase family protein</fullName>
    </recommendedName>
</protein>
<dbReference type="SUPFAM" id="SSF75011">
    <property type="entry name" value="3-carboxy-cis,cis-mucoante lactonizing enzyme"/>
    <property type="match status" value="1"/>
</dbReference>
<name>A0A2H9UJR0_9GAMM</name>
<evidence type="ECO:0000256" key="1">
    <source>
        <dbReference type="SAM" id="MobiDB-lite"/>
    </source>
</evidence>
<sequence length="731" mass="81705">MKLKYSLLSLSIALLMTACGGGGGENDSHASKPGSGTVGSNPSTGNNAQFTKISEFKVLDVGSELTAQDFGLSTWNPTALVRTGDILYIANSQSESKILRYDLKQKRALSAIDPLKIEGLAKKWDSLADIEIHAERLYVASYGSNRVDILDISQPQPSFVMALGTGVWWGDTVNHALVHSNAVTADDRYIYVPDIEGRINVWRQSDAIAQNHLKAKKFARLSLPDCGRNCNARMEVMGDHLYTSLPNGKTYVHDINQIRENDTHIAPILTESNLATLLHRHDDGTVYTARNDGSIETYPTQEFGLKSILPKHNIDQFKKYILKGQAESSHIERAGDVAVYGQQLIHLSNQRVKLLPMVTLQQNKTKQLSSALLLTESKAQNQTRVLQDGESWETLTNSAERHVYMNRILSAELSSNALTLKSYSAVPVRNLQIRAKIRHSDDWVILADLDELTPFSTAKFNIKLNDQSRFPLADGSGSIQLAGLSQTTLIPSDIFDLHVTSETDEHVKKLNKIQAKWKIYFGKYDEPGKWCRVTPVYAREWVIMMTNLAYMLSTPEFENLWFNHKAVMGHDFFGNAGQVDGPNGIYMPEDYVRIYKEILNRNEINLGITNMGGGLGGGTVLGVDTWLFYGHYRLSGFRIIAHEFGHHWGGHNSAWAMSSHGFEPMVDWLNFYFQRGPGSLPYMDPNVNTFHLTPDAALCQGVNQNIVRGVASTAPWNKVDEYFKNNPMPIQ</sequence>
<gene>
    <name evidence="3" type="ORF">CU320_11500</name>
</gene>
<reference evidence="3 4" key="2">
    <citation type="submission" date="2017-12" db="EMBL/GenBank/DDBJ databases">
        <title>Revising the taxonomy of the Acinetobacter lwoffii group: the description of Acinetobacter pseudolwoffii sp. nov. and emended description of Acinetobacter lwoffii.</title>
        <authorList>
            <person name="Nemec A."/>
        </authorList>
    </citation>
    <scope>NUCLEOTIDE SEQUENCE [LARGE SCALE GENOMIC DNA]</scope>
    <source>
        <strain evidence="3 4">ANC 5347</strain>
    </source>
</reference>
<dbReference type="RefSeq" id="WP_100357934.1">
    <property type="nucleotide sequence ID" value="NZ_PGOZ01000015.1"/>
</dbReference>
<comment type="caution">
    <text evidence="3">The sequence shown here is derived from an EMBL/GenBank/DDBJ whole genome shotgun (WGS) entry which is preliminary data.</text>
</comment>
<feature type="region of interest" description="Disordered" evidence="1">
    <location>
        <begin position="24"/>
        <end position="44"/>
    </location>
</feature>
<dbReference type="EMBL" id="PGOZ01000015">
    <property type="protein sequence ID" value="PJI31927.1"/>
    <property type="molecule type" value="Genomic_DNA"/>
</dbReference>
<dbReference type="Proteomes" id="UP000242351">
    <property type="component" value="Unassembled WGS sequence"/>
</dbReference>
<keyword evidence="2" id="KW-0732">Signal</keyword>
<evidence type="ECO:0000256" key="2">
    <source>
        <dbReference type="SAM" id="SignalP"/>
    </source>
</evidence>
<feature type="signal peptide" evidence="2">
    <location>
        <begin position="1"/>
        <end position="20"/>
    </location>
</feature>
<dbReference type="InterPro" id="IPR019405">
    <property type="entry name" value="Lactonase_7-beta_prop"/>
</dbReference>
<dbReference type="AlphaFoldDB" id="A0A2H9UJR0"/>
<evidence type="ECO:0008006" key="5">
    <source>
        <dbReference type="Google" id="ProtNLM"/>
    </source>
</evidence>
<evidence type="ECO:0000313" key="4">
    <source>
        <dbReference type="Proteomes" id="UP000242351"/>
    </source>
</evidence>
<proteinExistence type="predicted"/>
<reference evidence="3 4" key="1">
    <citation type="submission" date="2017-11" db="EMBL/GenBank/DDBJ databases">
        <authorList>
            <person name="Han C.G."/>
        </authorList>
    </citation>
    <scope>NUCLEOTIDE SEQUENCE [LARGE SCALE GENOMIC DNA]</scope>
    <source>
        <strain evidence="3 4">ANC 5347</strain>
    </source>
</reference>
<dbReference type="InterPro" id="IPR015943">
    <property type="entry name" value="WD40/YVTN_repeat-like_dom_sf"/>
</dbReference>
<dbReference type="Gene3D" id="2.130.10.10">
    <property type="entry name" value="YVTN repeat-like/Quinoprotein amine dehydrogenase"/>
    <property type="match status" value="1"/>
</dbReference>
<accession>A0A2H9UJR0</accession>
<evidence type="ECO:0000313" key="3">
    <source>
        <dbReference type="EMBL" id="PJI31927.1"/>
    </source>
</evidence>